<dbReference type="GO" id="GO:0005634">
    <property type="term" value="C:nucleus"/>
    <property type="evidence" value="ECO:0007669"/>
    <property type="project" value="UniProtKB-SubCell"/>
</dbReference>
<dbReference type="EMBL" id="CALOZG010000001">
    <property type="protein sequence ID" value="CAH3918071.1"/>
    <property type="molecule type" value="Genomic_DNA"/>
</dbReference>
<dbReference type="PANTHER" id="PTHR24333">
    <property type="entry name" value="HOMEO BOX HB9 LIKE A-RELATED"/>
    <property type="match status" value="1"/>
</dbReference>
<accession>A0A9P0X0G1</accession>
<comment type="subcellular location">
    <subcellularLocation>
        <location evidence="1 5 6">Nucleus</location>
    </subcellularLocation>
</comment>
<dbReference type="OrthoDB" id="6159439at2759"/>
<dbReference type="InterPro" id="IPR009057">
    <property type="entry name" value="Homeodomain-like_sf"/>
</dbReference>
<keyword evidence="4 5" id="KW-0539">Nucleus</keyword>
<evidence type="ECO:0000256" key="3">
    <source>
        <dbReference type="ARBA" id="ARBA00023155"/>
    </source>
</evidence>
<dbReference type="PRINTS" id="PR00024">
    <property type="entry name" value="HOMEOBOX"/>
</dbReference>
<dbReference type="PROSITE" id="PS00027">
    <property type="entry name" value="HOMEOBOX_1"/>
    <property type="match status" value="1"/>
</dbReference>
<evidence type="ECO:0000256" key="7">
    <source>
        <dbReference type="SAM" id="MobiDB-lite"/>
    </source>
</evidence>
<proteinExistence type="predicted"/>
<dbReference type="Gene3D" id="1.10.10.60">
    <property type="entry name" value="Homeodomain-like"/>
    <property type="match status" value="1"/>
</dbReference>
<evidence type="ECO:0000256" key="2">
    <source>
        <dbReference type="ARBA" id="ARBA00023125"/>
    </source>
</evidence>
<evidence type="ECO:0000259" key="8">
    <source>
        <dbReference type="PROSITE" id="PS50071"/>
    </source>
</evidence>
<feature type="region of interest" description="Disordered" evidence="7">
    <location>
        <begin position="19"/>
        <end position="39"/>
    </location>
</feature>
<feature type="compositionally biased region" description="Polar residues" evidence="7">
    <location>
        <begin position="22"/>
        <end position="39"/>
    </location>
</feature>
<protein>
    <recommendedName>
        <fullName evidence="8">Homeobox domain-containing protein</fullName>
    </recommendedName>
</protein>
<gene>
    <name evidence="9" type="ORF">PIBRA_LOCUS1060</name>
</gene>
<dbReference type="InterPro" id="IPR001356">
    <property type="entry name" value="HD"/>
</dbReference>
<dbReference type="SUPFAM" id="SSF46689">
    <property type="entry name" value="Homeodomain-like"/>
    <property type="match status" value="1"/>
</dbReference>
<organism evidence="9 10">
    <name type="scientific">Pieris brassicae</name>
    <name type="common">White butterfly</name>
    <name type="synonym">Large white butterfly</name>
    <dbReference type="NCBI Taxonomy" id="7116"/>
    <lineage>
        <taxon>Eukaryota</taxon>
        <taxon>Metazoa</taxon>
        <taxon>Ecdysozoa</taxon>
        <taxon>Arthropoda</taxon>
        <taxon>Hexapoda</taxon>
        <taxon>Insecta</taxon>
        <taxon>Pterygota</taxon>
        <taxon>Neoptera</taxon>
        <taxon>Endopterygota</taxon>
        <taxon>Lepidoptera</taxon>
        <taxon>Glossata</taxon>
        <taxon>Ditrysia</taxon>
        <taxon>Papilionoidea</taxon>
        <taxon>Pieridae</taxon>
        <taxon>Pierinae</taxon>
        <taxon>Pieris</taxon>
    </lineage>
</organism>
<evidence type="ECO:0000313" key="9">
    <source>
        <dbReference type="EMBL" id="CAH3918071.1"/>
    </source>
</evidence>
<keyword evidence="3 5" id="KW-0371">Homeobox</keyword>
<dbReference type="InterPro" id="IPR050848">
    <property type="entry name" value="Homeobox_TF"/>
</dbReference>
<dbReference type="InterPro" id="IPR017970">
    <property type="entry name" value="Homeobox_CS"/>
</dbReference>
<dbReference type="CDD" id="cd00086">
    <property type="entry name" value="homeodomain"/>
    <property type="match status" value="1"/>
</dbReference>
<comment type="caution">
    <text evidence="9">The sequence shown here is derived from an EMBL/GenBank/DDBJ whole genome shotgun (WGS) entry which is preliminary data.</text>
</comment>
<evidence type="ECO:0000256" key="6">
    <source>
        <dbReference type="RuleBase" id="RU000682"/>
    </source>
</evidence>
<reference evidence="9" key="1">
    <citation type="submission" date="2022-05" db="EMBL/GenBank/DDBJ databases">
        <authorList>
            <person name="Okamura Y."/>
        </authorList>
    </citation>
    <scope>NUCLEOTIDE SEQUENCE</scope>
</reference>
<dbReference type="InterPro" id="IPR020479">
    <property type="entry name" value="HD_metazoa"/>
</dbReference>
<dbReference type="Proteomes" id="UP001152562">
    <property type="component" value="Unassembled WGS sequence"/>
</dbReference>
<evidence type="ECO:0000256" key="1">
    <source>
        <dbReference type="ARBA" id="ARBA00004123"/>
    </source>
</evidence>
<feature type="region of interest" description="Disordered" evidence="7">
    <location>
        <begin position="350"/>
        <end position="371"/>
    </location>
</feature>
<dbReference type="GO" id="GO:0003677">
    <property type="term" value="F:DNA binding"/>
    <property type="evidence" value="ECO:0007669"/>
    <property type="project" value="UniProtKB-UniRule"/>
</dbReference>
<evidence type="ECO:0000256" key="4">
    <source>
        <dbReference type="ARBA" id="ARBA00023242"/>
    </source>
</evidence>
<dbReference type="GO" id="GO:0000981">
    <property type="term" value="F:DNA-binding transcription factor activity, RNA polymerase II-specific"/>
    <property type="evidence" value="ECO:0007669"/>
    <property type="project" value="InterPro"/>
</dbReference>
<dbReference type="PANTHER" id="PTHR24333:SF8">
    <property type="entry name" value="HOMEOBOX PROTEIN CEH-62"/>
    <property type="match status" value="1"/>
</dbReference>
<keyword evidence="2 5" id="KW-0238">DNA-binding</keyword>
<feature type="DNA-binding region" description="Homeobox" evidence="5">
    <location>
        <begin position="146"/>
        <end position="205"/>
    </location>
</feature>
<dbReference type="SMART" id="SM00389">
    <property type="entry name" value="HOX"/>
    <property type="match status" value="1"/>
</dbReference>
<feature type="domain" description="Homeobox" evidence="8">
    <location>
        <begin position="144"/>
        <end position="204"/>
    </location>
</feature>
<keyword evidence="10" id="KW-1185">Reference proteome</keyword>
<evidence type="ECO:0000313" key="10">
    <source>
        <dbReference type="Proteomes" id="UP001152562"/>
    </source>
</evidence>
<dbReference type="PROSITE" id="PS50071">
    <property type="entry name" value="HOMEOBOX_2"/>
    <property type="match status" value="1"/>
</dbReference>
<dbReference type="AlphaFoldDB" id="A0A9P0X0G1"/>
<dbReference type="Pfam" id="PF00046">
    <property type="entry name" value="Homeodomain"/>
    <property type="match status" value="1"/>
</dbReference>
<name>A0A9P0X0G1_PIEBR</name>
<sequence length="390" mass="44213">MSVSSSLNNQLSDQIVYVSDGSDPQWSPDTNTQNPQPSAVQWPGVPYDNNPINGTGAYNGNLTDIQNPALFNMQNPQRNYTDLSYRRDCHVGNGFYANGSGPSTQNTNYNTINTLRNGQTVANNYQQASRSNWTPNKVTNGGVKKPKRIRTAFTTQQMMELELEYARTRYLDRNRRIELSDLLHLSEKTIKVWFQNRRMKDKKDRAEGLEESEATSTTESSPEINIPAQYSYQPTQHELFNQGNMYMENSVPLPTLDTSAMPVPVETVINYPTYNFMSNITEPTYSPSIEPQFQNVNLMQIENTMTTALLKVQKEKHGDNITSLLLNDKAGQGNMNPEQFTGQEDTIMHDESCKDTSSPEQGDDRTEKSSISGENWELSWIRIMDLVDEV</sequence>
<evidence type="ECO:0000256" key="5">
    <source>
        <dbReference type="PROSITE-ProRule" id="PRU00108"/>
    </source>
</evidence>
<feature type="region of interest" description="Disordered" evidence="7">
    <location>
        <begin position="201"/>
        <end position="225"/>
    </location>
</feature>